<feature type="chain" id="PRO_5004100408" evidence="1">
    <location>
        <begin position="20"/>
        <end position="170"/>
    </location>
</feature>
<organism evidence="2 3">
    <name type="scientific">Pseudozyma antarctica (strain T-34)</name>
    <name type="common">Yeast</name>
    <name type="synonym">Candida antarctica</name>
    <dbReference type="NCBI Taxonomy" id="1151754"/>
    <lineage>
        <taxon>Eukaryota</taxon>
        <taxon>Fungi</taxon>
        <taxon>Dikarya</taxon>
        <taxon>Basidiomycota</taxon>
        <taxon>Ustilaginomycotina</taxon>
        <taxon>Ustilaginomycetes</taxon>
        <taxon>Ustilaginales</taxon>
        <taxon>Ustilaginaceae</taxon>
        <taxon>Moesziomyces</taxon>
    </lineage>
</organism>
<evidence type="ECO:0000313" key="2">
    <source>
        <dbReference type="EMBL" id="GAC76665.1"/>
    </source>
</evidence>
<proteinExistence type="predicted"/>
<evidence type="ECO:0000313" key="3">
    <source>
        <dbReference type="Proteomes" id="UP000011976"/>
    </source>
</evidence>
<dbReference type="AlphaFoldDB" id="M9M6Y2"/>
<gene>
    <name evidence="2" type="ORF">PANT_22c00146</name>
</gene>
<accession>M9M6Y2</accession>
<protein>
    <submittedName>
        <fullName evidence="2">Uncharacterized protein</fullName>
    </submittedName>
</protein>
<evidence type="ECO:0000256" key="1">
    <source>
        <dbReference type="SAM" id="SignalP"/>
    </source>
</evidence>
<name>M9M6Y2_PSEA3</name>
<reference evidence="3" key="1">
    <citation type="journal article" date="2013" name="Genome Announc.">
        <title>Genome sequence of the basidiomycetous yeast Pseudozyma antarctica T-34, a producer of the glycolipid biosurfactants mannosylerythritol lipids.</title>
        <authorList>
            <person name="Morita T."/>
            <person name="Koike H."/>
            <person name="Koyama Y."/>
            <person name="Hagiwara H."/>
            <person name="Ito E."/>
            <person name="Fukuoka T."/>
            <person name="Imura T."/>
            <person name="Machida M."/>
            <person name="Kitamoto D."/>
        </authorList>
    </citation>
    <scope>NUCLEOTIDE SEQUENCE [LARGE SCALE GENOMIC DNA]</scope>
    <source>
        <strain evidence="3">T-34</strain>
    </source>
</reference>
<sequence>MFLKQLLLGLGLFAGLASAGNFPATPLTVNNAEYEKRCGISSDPNHVCFTFVGGDLNDVHVEITNGQSGAPVTDLLVKDGQMHDFTLNDPNEKFSIIWKGYGNAILSYEPLDTSRACSRIGITVLDGNNRLWINDGLINGEDIDIDTKDSGHSLGDFCSKWIRIHVGNDG</sequence>
<dbReference type="Proteomes" id="UP000011976">
    <property type="component" value="Unassembled WGS sequence"/>
</dbReference>
<feature type="signal peptide" evidence="1">
    <location>
        <begin position="1"/>
        <end position="19"/>
    </location>
</feature>
<keyword evidence="1" id="KW-0732">Signal</keyword>
<dbReference type="EMBL" id="DF196788">
    <property type="protein sequence ID" value="GAC76665.1"/>
    <property type="molecule type" value="Genomic_DNA"/>
</dbReference>